<dbReference type="InterPro" id="IPR024051">
    <property type="entry name" value="AICAR_Tfase_dup_dom_sf"/>
</dbReference>
<protein>
    <submittedName>
        <fullName evidence="1">IMP cyclohydrolase</fullName>
        <ecNumber evidence="1">3.5.4.10</ecNumber>
    </submittedName>
</protein>
<dbReference type="RefSeq" id="WP_008869860.1">
    <property type="nucleotide sequence ID" value="NZ_ACJN02000002.1"/>
</dbReference>
<dbReference type="PANTHER" id="PTHR11692:SF0">
    <property type="entry name" value="BIFUNCTIONAL PURINE BIOSYNTHESIS PROTEIN ATIC"/>
    <property type="match status" value="1"/>
</dbReference>
<dbReference type="AlphaFoldDB" id="D6SP64"/>
<dbReference type="SUPFAM" id="SSF53927">
    <property type="entry name" value="Cytidine deaminase-like"/>
    <property type="match status" value="1"/>
</dbReference>
<dbReference type="Pfam" id="PF01808">
    <property type="entry name" value="AICARFT_IMPCHas"/>
    <property type="match status" value="1"/>
</dbReference>
<dbReference type="GO" id="GO:0006189">
    <property type="term" value="P:'de novo' IMP biosynthetic process"/>
    <property type="evidence" value="ECO:0007669"/>
    <property type="project" value="TreeGrafter"/>
</dbReference>
<dbReference type="EMBL" id="ACJN02000002">
    <property type="protein sequence ID" value="EFI34540.1"/>
    <property type="molecule type" value="Genomic_DNA"/>
</dbReference>
<reference evidence="1" key="1">
    <citation type="submission" date="2010-05" db="EMBL/GenBank/DDBJ databases">
        <title>The draft genome of Desulfonatronospira thiodismutans ASO3-1.</title>
        <authorList>
            <consortium name="US DOE Joint Genome Institute (JGI-PGF)"/>
            <person name="Lucas S."/>
            <person name="Copeland A."/>
            <person name="Lapidus A."/>
            <person name="Cheng J.-F."/>
            <person name="Bruce D."/>
            <person name="Goodwin L."/>
            <person name="Pitluck S."/>
            <person name="Chertkov O."/>
            <person name="Brettin T."/>
            <person name="Detter J.C."/>
            <person name="Han C."/>
            <person name="Land M.L."/>
            <person name="Hauser L."/>
            <person name="Kyrpides N."/>
            <person name="Mikhailova N."/>
            <person name="Muyzer G."/>
            <person name="Woyke T."/>
        </authorList>
    </citation>
    <scope>NUCLEOTIDE SEQUENCE [LARGE SCALE GENOMIC DNA]</scope>
    <source>
        <strain evidence="1">ASO3-1</strain>
    </source>
</reference>
<evidence type="ECO:0000313" key="2">
    <source>
        <dbReference type="Proteomes" id="UP000005496"/>
    </source>
</evidence>
<comment type="caution">
    <text evidence="1">The sequence shown here is derived from an EMBL/GenBank/DDBJ whole genome shotgun (WGS) entry which is preliminary data.</text>
</comment>
<dbReference type="eggNOG" id="COG0138">
    <property type="taxonomic scope" value="Bacteria"/>
</dbReference>
<dbReference type="InterPro" id="IPR002695">
    <property type="entry name" value="PurH-like"/>
</dbReference>
<dbReference type="InterPro" id="IPR016193">
    <property type="entry name" value="Cytidine_deaminase-like"/>
</dbReference>
<dbReference type="Proteomes" id="UP000005496">
    <property type="component" value="Unassembled WGS sequence"/>
</dbReference>
<proteinExistence type="predicted"/>
<organism evidence="1 2">
    <name type="scientific">Desulfonatronospira thiodismutans ASO3-1</name>
    <dbReference type="NCBI Taxonomy" id="555779"/>
    <lineage>
        <taxon>Bacteria</taxon>
        <taxon>Pseudomonadati</taxon>
        <taxon>Thermodesulfobacteriota</taxon>
        <taxon>Desulfovibrionia</taxon>
        <taxon>Desulfovibrionales</taxon>
        <taxon>Desulfonatronovibrionaceae</taxon>
        <taxon>Desulfonatronospira</taxon>
    </lineage>
</organism>
<gene>
    <name evidence="1" type="ORF">Dthio_PD1912</name>
</gene>
<dbReference type="OrthoDB" id="9802065at2"/>
<dbReference type="PIRSF" id="PIRSF000414">
    <property type="entry name" value="AICARFT_IMPCHas"/>
    <property type="match status" value="1"/>
</dbReference>
<dbReference type="GO" id="GO:0005829">
    <property type="term" value="C:cytosol"/>
    <property type="evidence" value="ECO:0007669"/>
    <property type="project" value="TreeGrafter"/>
</dbReference>
<dbReference type="SMART" id="SM00798">
    <property type="entry name" value="AICARFT_IMPCHas"/>
    <property type="match status" value="1"/>
</dbReference>
<dbReference type="GO" id="GO:0003937">
    <property type="term" value="F:IMP cyclohydrolase activity"/>
    <property type="evidence" value="ECO:0007669"/>
    <property type="project" value="UniProtKB-EC"/>
</dbReference>
<name>D6SP64_9BACT</name>
<dbReference type="Gene3D" id="3.40.140.20">
    <property type="match status" value="2"/>
</dbReference>
<keyword evidence="2" id="KW-1185">Reference proteome</keyword>
<dbReference type="PANTHER" id="PTHR11692">
    <property type="entry name" value="BIFUNCTIONAL PURINE BIOSYNTHESIS PROTEIN PURH"/>
    <property type="match status" value="1"/>
</dbReference>
<sequence length="424" mass="46911">MQDLRKMYKDIKEDPFPREMSIRLGDQEIRMRKRTWVVQDQEKGLRYGENPDQAAAMYEPVGGGLELGGVKFKGAGQGLVSAITEDDMLQAGKHPGKINLTDVDNGINVLQYLHKKPAAVILKHNNPCGAAWSSEGVLDILQKAYYSDRIAAFGGAVVLNRPIDLAGAEFLADNYLEVVAAPDFEPGALDRLKTRKNLRIIKMAGLGRLQEFADYPFLDIKSMQDGGVIVQFSFTSRMREPEDFIPAQAQGKDQVVSARHPDQRETEDLLFAWAVEAGVTSNSVLFARDGRTLSIGTGEQDRVGCVDLTIHKAYTKYMDMEIFKQTGQSIYQAREKARTDPEAKDLLSSVEEKALKERADLPGAVMVSDGFFPFRDGVDLALEQGITAIAQPGGSMRDHEVIQALNEAQPQAAMVFTGQRSFKH</sequence>
<keyword evidence="1" id="KW-0378">Hydrolase</keyword>
<evidence type="ECO:0000313" key="1">
    <source>
        <dbReference type="EMBL" id="EFI34540.1"/>
    </source>
</evidence>
<accession>D6SP64</accession>
<dbReference type="EC" id="3.5.4.10" evidence="1"/>
<dbReference type="GO" id="GO:0004643">
    <property type="term" value="F:phosphoribosylaminoimidazolecarboxamide formyltransferase activity"/>
    <property type="evidence" value="ECO:0007669"/>
    <property type="project" value="InterPro"/>
</dbReference>